<keyword evidence="2" id="KW-1185">Reference proteome</keyword>
<dbReference type="EMBL" id="JABXBU010001863">
    <property type="protein sequence ID" value="KAF8781827.1"/>
    <property type="molecule type" value="Genomic_DNA"/>
</dbReference>
<comment type="caution">
    <text evidence="1">The sequence shown here is derived from an EMBL/GenBank/DDBJ whole genome shotgun (WGS) entry which is preliminary data.</text>
</comment>
<dbReference type="Proteomes" id="UP000807504">
    <property type="component" value="Unassembled WGS sequence"/>
</dbReference>
<proteinExistence type="predicted"/>
<name>A0A8T0EW63_ARGBR</name>
<dbReference type="AlphaFoldDB" id="A0A8T0EW63"/>
<organism evidence="1 2">
    <name type="scientific">Argiope bruennichi</name>
    <name type="common">Wasp spider</name>
    <name type="synonym">Aranea bruennichi</name>
    <dbReference type="NCBI Taxonomy" id="94029"/>
    <lineage>
        <taxon>Eukaryota</taxon>
        <taxon>Metazoa</taxon>
        <taxon>Ecdysozoa</taxon>
        <taxon>Arthropoda</taxon>
        <taxon>Chelicerata</taxon>
        <taxon>Arachnida</taxon>
        <taxon>Araneae</taxon>
        <taxon>Araneomorphae</taxon>
        <taxon>Entelegynae</taxon>
        <taxon>Araneoidea</taxon>
        <taxon>Araneidae</taxon>
        <taxon>Argiope</taxon>
    </lineage>
</organism>
<evidence type="ECO:0000313" key="1">
    <source>
        <dbReference type="EMBL" id="KAF8781827.1"/>
    </source>
</evidence>
<sequence length="94" mass="10759">MSREEILQWKVREFNHMIFMPNRSVYLPCINRTGEVAVVHLCEAKEGDGAVGSNPRLRRGLVPKTSALDRSARYRSLPDISSKNKIELISFEEN</sequence>
<reference evidence="1" key="1">
    <citation type="journal article" date="2020" name="bioRxiv">
        <title>Chromosome-level reference genome of the European wasp spider Argiope bruennichi: a resource for studies on range expansion and evolutionary adaptation.</title>
        <authorList>
            <person name="Sheffer M.M."/>
            <person name="Hoppe A."/>
            <person name="Krehenwinkel H."/>
            <person name="Uhl G."/>
            <person name="Kuss A.W."/>
            <person name="Jensen L."/>
            <person name="Jensen C."/>
            <person name="Gillespie R.G."/>
            <person name="Hoff K.J."/>
            <person name="Prost S."/>
        </authorList>
    </citation>
    <scope>NUCLEOTIDE SEQUENCE</scope>
</reference>
<accession>A0A8T0EW63</accession>
<protein>
    <submittedName>
        <fullName evidence="1">Uncharacterized protein</fullName>
    </submittedName>
</protein>
<evidence type="ECO:0000313" key="2">
    <source>
        <dbReference type="Proteomes" id="UP000807504"/>
    </source>
</evidence>
<gene>
    <name evidence="1" type="ORF">HNY73_012181</name>
</gene>
<reference evidence="1" key="2">
    <citation type="submission" date="2020-06" db="EMBL/GenBank/DDBJ databases">
        <authorList>
            <person name="Sheffer M."/>
        </authorList>
    </citation>
    <scope>NUCLEOTIDE SEQUENCE</scope>
</reference>